<comment type="caution">
    <text evidence="2">The sequence shown here is derived from an EMBL/GenBank/DDBJ whole genome shotgun (WGS) entry which is preliminary data.</text>
</comment>
<dbReference type="InterPro" id="IPR000242">
    <property type="entry name" value="PTP_cat"/>
</dbReference>
<dbReference type="PANTHER" id="PTHR23339">
    <property type="entry name" value="TYROSINE SPECIFIC PROTEIN PHOSPHATASE AND DUAL SPECIFICITY PROTEIN PHOSPHATASE"/>
    <property type="match status" value="1"/>
</dbReference>
<dbReference type="InterPro" id="IPR050561">
    <property type="entry name" value="PTP"/>
</dbReference>
<evidence type="ECO:0000259" key="1">
    <source>
        <dbReference type="PROSITE" id="PS50056"/>
    </source>
</evidence>
<organism evidence="2 3">
    <name type="scientific">Micromonospora lutea</name>
    <dbReference type="NCBI Taxonomy" id="419825"/>
    <lineage>
        <taxon>Bacteria</taxon>
        <taxon>Bacillati</taxon>
        <taxon>Actinomycetota</taxon>
        <taxon>Actinomycetes</taxon>
        <taxon>Micromonosporales</taxon>
        <taxon>Micromonosporaceae</taxon>
        <taxon>Micromonospora</taxon>
    </lineage>
</organism>
<dbReference type="EMBL" id="BOPB01000007">
    <property type="protein sequence ID" value="GIJ20763.1"/>
    <property type="molecule type" value="Genomic_DNA"/>
</dbReference>
<gene>
    <name evidence="2" type="ORF">Vlu01_13870</name>
</gene>
<feature type="domain" description="Tyrosine specific protein phosphatases" evidence="1">
    <location>
        <begin position="75"/>
        <end position="139"/>
    </location>
</feature>
<accession>A0ABQ4ISY7</accession>
<protein>
    <submittedName>
        <fullName evidence="2">Protein-tyrosine-phosphatase</fullName>
    </submittedName>
</protein>
<name>A0ABQ4ISY7_9ACTN</name>
<dbReference type="PROSITE" id="PS50056">
    <property type="entry name" value="TYR_PHOSPHATASE_2"/>
    <property type="match status" value="1"/>
</dbReference>
<reference evidence="2 3" key="1">
    <citation type="submission" date="2021-01" db="EMBL/GenBank/DDBJ databases">
        <title>Whole genome shotgun sequence of Verrucosispora lutea NBRC 106530.</title>
        <authorList>
            <person name="Komaki H."/>
            <person name="Tamura T."/>
        </authorList>
    </citation>
    <scope>NUCLEOTIDE SEQUENCE [LARGE SCALE GENOMIC DNA]</scope>
    <source>
        <strain evidence="2 3">NBRC 106530</strain>
    </source>
</reference>
<dbReference type="Proteomes" id="UP000643165">
    <property type="component" value="Unassembled WGS sequence"/>
</dbReference>
<evidence type="ECO:0000313" key="2">
    <source>
        <dbReference type="EMBL" id="GIJ20763.1"/>
    </source>
</evidence>
<dbReference type="Gene3D" id="3.90.190.10">
    <property type="entry name" value="Protein tyrosine phosphatase superfamily"/>
    <property type="match status" value="1"/>
</dbReference>
<keyword evidence="3" id="KW-1185">Reference proteome</keyword>
<dbReference type="InterPro" id="IPR000387">
    <property type="entry name" value="Tyr_Pase_dom"/>
</dbReference>
<dbReference type="SUPFAM" id="SSF52799">
    <property type="entry name" value="(Phosphotyrosine protein) phosphatases II"/>
    <property type="match status" value="1"/>
</dbReference>
<evidence type="ECO:0000313" key="3">
    <source>
        <dbReference type="Proteomes" id="UP000643165"/>
    </source>
</evidence>
<dbReference type="InterPro" id="IPR029021">
    <property type="entry name" value="Prot-tyrosine_phosphatase-like"/>
</dbReference>
<proteinExistence type="predicted"/>
<dbReference type="Pfam" id="PF00102">
    <property type="entry name" value="Y_phosphatase"/>
    <property type="match status" value="1"/>
</dbReference>
<sequence>MGKVVGVQERRAWADEIGVVELPGGVRIRGRRIGDRASPADFSLLLAPGPVPNWTYRRVRWPDFWVPLDRADAVDAFGEALRRGYAGERVEVACRGGTGRTGTALAALAILDGLPAEEAVDWVRAAYRPGAVETPWQRRWLRHLTRSSTGRID</sequence>